<gene>
    <name evidence="1" type="ORF">GIW81_03985</name>
</gene>
<organism evidence="1 2">
    <name type="scientific">Hyphomicrobium album</name>
    <dbReference type="NCBI Taxonomy" id="2665159"/>
    <lineage>
        <taxon>Bacteria</taxon>
        <taxon>Pseudomonadati</taxon>
        <taxon>Pseudomonadota</taxon>
        <taxon>Alphaproteobacteria</taxon>
        <taxon>Hyphomicrobiales</taxon>
        <taxon>Hyphomicrobiaceae</taxon>
        <taxon>Hyphomicrobium</taxon>
    </lineage>
</organism>
<evidence type="ECO:0000313" key="1">
    <source>
        <dbReference type="EMBL" id="MTD93493.1"/>
    </source>
</evidence>
<keyword evidence="2" id="KW-1185">Reference proteome</keyword>
<reference evidence="1 2" key="1">
    <citation type="submission" date="2019-11" db="EMBL/GenBank/DDBJ databases">
        <title>Identification of a novel strain.</title>
        <authorList>
            <person name="Xu Q."/>
            <person name="Wang G."/>
        </authorList>
    </citation>
    <scope>NUCLEOTIDE SEQUENCE [LARGE SCALE GENOMIC DNA]</scope>
    <source>
        <strain evidence="2">xq</strain>
    </source>
</reference>
<dbReference type="Proteomes" id="UP000440694">
    <property type="component" value="Unassembled WGS sequence"/>
</dbReference>
<name>A0A6I3KGF9_9HYPH</name>
<comment type="caution">
    <text evidence="1">The sequence shown here is derived from an EMBL/GenBank/DDBJ whole genome shotgun (WGS) entry which is preliminary data.</text>
</comment>
<dbReference type="AlphaFoldDB" id="A0A6I3KGF9"/>
<proteinExistence type="predicted"/>
<dbReference type="EMBL" id="WMBQ01000001">
    <property type="protein sequence ID" value="MTD93493.1"/>
    <property type="molecule type" value="Genomic_DNA"/>
</dbReference>
<protein>
    <submittedName>
        <fullName evidence="1">Uncharacterized protein</fullName>
    </submittedName>
</protein>
<dbReference type="RefSeq" id="WP_154738027.1">
    <property type="nucleotide sequence ID" value="NZ_WMBQ01000001.1"/>
</dbReference>
<evidence type="ECO:0000313" key="2">
    <source>
        <dbReference type="Proteomes" id="UP000440694"/>
    </source>
</evidence>
<accession>A0A6I3KGF9</accession>
<sequence length="92" mass="9678">MGGRIVASDKVLMTVELASPTLANAAKSLGVKIGAIDKDFGIVPIDPDRHLYSIKVSPEAVPSMAADAQYRGPFSNPRIGTYGPPKSGIVRK</sequence>